<accession>A0A6J6A791</accession>
<dbReference type="EMBL" id="CAESAN010000227">
    <property type="protein sequence ID" value="CAB4347613.1"/>
    <property type="molecule type" value="Genomic_DNA"/>
</dbReference>
<proteinExistence type="predicted"/>
<reference evidence="1" key="1">
    <citation type="submission" date="2020-05" db="EMBL/GenBank/DDBJ databases">
        <authorList>
            <person name="Chiriac C."/>
            <person name="Salcher M."/>
            <person name="Ghai R."/>
            <person name="Kavagutti S V."/>
        </authorList>
    </citation>
    <scope>NUCLEOTIDE SEQUENCE</scope>
</reference>
<organism evidence="1">
    <name type="scientific">freshwater metagenome</name>
    <dbReference type="NCBI Taxonomy" id="449393"/>
    <lineage>
        <taxon>unclassified sequences</taxon>
        <taxon>metagenomes</taxon>
        <taxon>ecological metagenomes</taxon>
    </lineage>
</organism>
<gene>
    <name evidence="1" type="ORF">UFOPK3547_01762</name>
</gene>
<sequence>MPDWYRGSDAAPPAELAAKIIEAVEADRRAVYFPPIVRLLQLVHNVSPRTGDAMLRRLRGGTAAPRKD</sequence>
<name>A0A6J6A791_9ZZZZ</name>
<dbReference type="AlphaFoldDB" id="A0A6J6A791"/>
<protein>
    <submittedName>
        <fullName evidence="1">Unannotated protein</fullName>
    </submittedName>
</protein>
<evidence type="ECO:0000313" key="1">
    <source>
        <dbReference type="EMBL" id="CAB4347613.1"/>
    </source>
</evidence>